<evidence type="ECO:0000313" key="2">
    <source>
        <dbReference type="EMBL" id="RJL31875.1"/>
    </source>
</evidence>
<evidence type="ECO:0000313" key="3">
    <source>
        <dbReference type="Proteomes" id="UP000265768"/>
    </source>
</evidence>
<dbReference type="EMBL" id="QZEY01000005">
    <property type="protein sequence ID" value="RJL31875.1"/>
    <property type="molecule type" value="Genomic_DNA"/>
</dbReference>
<protein>
    <submittedName>
        <fullName evidence="2">Uncharacterized protein</fullName>
    </submittedName>
</protein>
<name>A0A3A4AUA4_9ACTN</name>
<organism evidence="2 3">
    <name type="scientific">Bailinhaonella thermotolerans</name>
    <dbReference type="NCBI Taxonomy" id="1070861"/>
    <lineage>
        <taxon>Bacteria</taxon>
        <taxon>Bacillati</taxon>
        <taxon>Actinomycetota</taxon>
        <taxon>Actinomycetes</taxon>
        <taxon>Streptosporangiales</taxon>
        <taxon>Streptosporangiaceae</taxon>
        <taxon>Bailinhaonella</taxon>
    </lineage>
</organism>
<feature type="region of interest" description="Disordered" evidence="1">
    <location>
        <begin position="48"/>
        <end position="76"/>
    </location>
</feature>
<dbReference type="AlphaFoldDB" id="A0A3A4AUA4"/>
<sequence>MVLPDRPEGLEALAWAEAAVAEFQVAAAQQGRQRVAQVDLAFLDGVGRGRVGGGRGSSRPAARAASYSGESLQYTR</sequence>
<feature type="compositionally biased region" description="Low complexity" evidence="1">
    <location>
        <begin position="57"/>
        <end position="69"/>
    </location>
</feature>
<proteinExistence type="predicted"/>
<dbReference type="Proteomes" id="UP000265768">
    <property type="component" value="Unassembled WGS sequence"/>
</dbReference>
<dbReference type="RefSeq" id="WP_119927192.1">
    <property type="nucleotide sequence ID" value="NZ_QZEY01000005.1"/>
</dbReference>
<accession>A0A3A4AUA4</accession>
<evidence type="ECO:0000256" key="1">
    <source>
        <dbReference type="SAM" id="MobiDB-lite"/>
    </source>
</evidence>
<reference evidence="2 3" key="1">
    <citation type="submission" date="2018-09" db="EMBL/GenBank/DDBJ databases">
        <title>YIM 75507 draft genome.</title>
        <authorList>
            <person name="Tang S."/>
            <person name="Feng Y."/>
        </authorList>
    </citation>
    <scope>NUCLEOTIDE SEQUENCE [LARGE SCALE GENOMIC DNA]</scope>
    <source>
        <strain evidence="2 3">YIM 75507</strain>
    </source>
</reference>
<gene>
    <name evidence="2" type="ORF">D5H75_15550</name>
</gene>
<comment type="caution">
    <text evidence="2">The sequence shown here is derived from an EMBL/GenBank/DDBJ whole genome shotgun (WGS) entry which is preliminary data.</text>
</comment>
<keyword evidence="3" id="KW-1185">Reference proteome</keyword>